<dbReference type="STRING" id="1544798.LH29_17215"/>
<reference evidence="2 3" key="1">
    <citation type="submission" date="2014-09" db="EMBL/GenBank/DDBJ databases">
        <title>Draft Genome Sequence of Draconibacterium sp. JN14CK-3.</title>
        <authorList>
            <person name="Dong C."/>
            <person name="Lai Q."/>
            <person name="Shao Z."/>
        </authorList>
    </citation>
    <scope>NUCLEOTIDE SEQUENCE [LARGE SCALE GENOMIC DNA]</scope>
    <source>
        <strain evidence="2 3">JN14CK-3</strain>
    </source>
</reference>
<gene>
    <name evidence="2" type="ORF">LH29_17215</name>
</gene>
<dbReference type="Proteomes" id="UP000032544">
    <property type="component" value="Unassembled WGS sequence"/>
</dbReference>
<evidence type="ECO:0008006" key="4">
    <source>
        <dbReference type="Google" id="ProtNLM"/>
    </source>
</evidence>
<feature type="signal peptide" evidence="1">
    <location>
        <begin position="1"/>
        <end position="24"/>
    </location>
</feature>
<accession>A0A0D8J8A7</accession>
<comment type="caution">
    <text evidence="2">The sequence shown here is derived from an EMBL/GenBank/DDBJ whole genome shotgun (WGS) entry which is preliminary data.</text>
</comment>
<dbReference type="RefSeq" id="WP_045031753.1">
    <property type="nucleotide sequence ID" value="NZ_JRHC01000004.1"/>
</dbReference>
<proteinExistence type="predicted"/>
<keyword evidence="3" id="KW-1185">Reference proteome</keyword>
<evidence type="ECO:0000313" key="2">
    <source>
        <dbReference type="EMBL" id="KJF43117.1"/>
    </source>
</evidence>
<name>A0A0D8J8A7_9BACT</name>
<organism evidence="2 3">
    <name type="scientific">Draconibacterium sediminis</name>
    <dbReference type="NCBI Taxonomy" id="1544798"/>
    <lineage>
        <taxon>Bacteria</taxon>
        <taxon>Pseudomonadati</taxon>
        <taxon>Bacteroidota</taxon>
        <taxon>Bacteroidia</taxon>
        <taxon>Marinilabiliales</taxon>
        <taxon>Prolixibacteraceae</taxon>
        <taxon>Draconibacterium</taxon>
    </lineage>
</organism>
<feature type="chain" id="PRO_5002331273" description="Adhesin domain-containing protein" evidence="1">
    <location>
        <begin position="25"/>
        <end position="429"/>
    </location>
</feature>
<keyword evidence="1" id="KW-0732">Signal</keyword>
<dbReference type="EMBL" id="JRHC01000004">
    <property type="protein sequence ID" value="KJF43117.1"/>
    <property type="molecule type" value="Genomic_DNA"/>
</dbReference>
<evidence type="ECO:0000256" key="1">
    <source>
        <dbReference type="SAM" id="SignalP"/>
    </source>
</evidence>
<dbReference type="AlphaFoldDB" id="A0A0D8J8A7"/>
<protein>
    <recommendedName>
        <fullName evidence="4">Adhesin domain-containing protein</fullName>
    </recommendedName>
</protein>
<evidence type="ECO:0000313" key="3">
    <source>
        <dbReference type="Proteomes" id="UP000032544"/>
    </source>
</evidence>
<sequence length="429" mass="48036">MKKQLHFKLITVAILLMSSHFVWAQSYEASKKLNKSAGVPADVSINLSNHAADIKINTTNDKTVSISTEIKVDARSREDAVKLMAAIEAFEFDLKGNRMNIDTRFYKSMNSINGRSTITLLNGDKVKIKDFEIRHEMSIPKSASLNLENKYSSVSIGEIEGENKLNLYNSELRAEGFQSTVELEAKYSKLHVEKFNDEATFNLYDTDIEFKTAGNITIESKYSKIEGIKAGNLKINSYDDKVLIDGFNNLKMEAKYTDLVSAAEIDKLSLDLYDCNLKIQSAKSAEFTGKYSDLELGKVKTLTIPESYDNNIYLDKTISIDIAQSKYSKYEIESTTKLSIISYDDDIDIDQLNADFEGISFDGKYGKLIINAGAVPFKIDAQMKYGKVDFPQSLSPTRHIEKSGELELLAGDKGNTIMIRGYDNTVAID</sequence>